<gene>
    <name evidence="1" type="ORF">C8F04DRAFT_1268070</name>
</gene>
<comment type="caution">
    <text evidence="1">The sequence shown here is derived from an EMBL/GenBank/DDBJ whole genome shotgun (WGS) entry which is preliminary data.</text>
</comment>
<sequence>MAANPSAIAGGVVDSDKFKMVKVRGTWNWLAVIDEVLDREKRDDGVQPVAKWVEALTVELGTTASWCEAEAYSRARFFKALSLFENLVSLTFVCVSQSEASWKALVASGVAPRLEAFHMIINDGAVAGPVSFANSHPLIVDLTLLSVWWTEPLERTTKIPPITLPHLEALRAEACIVCALGPAASLSRVQIWWDDATGAETALKNVALNAPNAAELVSISGPWANGRNLVECVAETLPGVSRLRFAREMPLKESLVYNWFEQEAVTDNVEVAAGLRVVQYDESADSASSLSDQRKLIVSWVEMTSGIQVIILGRDTWKRWEVAATDSGDQVWYRASVMVHNPDSDTYERVVPDLHNEVVDWYDFADKYAKSGRS</sequence>
<name>A0AAD6SF79_9AGAR</name>
<evidence type="ECO:0000313" key="2">
    <source>
        <dbReference type="Proteomes" id="UP001218188"/>
    </source>
</evidence>
<reference evidence="1" key="1">
    <citation type="submission" date="2023-03" db="EMBL/GenBank/DDBJ databases">
        <title>Massive genome expansion in bonnet fungi (Mycena s.s.) driven by repeated elements and novel gene families across ecological guilds.</title>
        <authorList>
            <consortium name="Lawrence Berkeley National Laboratory"/>
            <person name="Harder C.B."/>
            <person name="Miyauchi S."/>
            <person name="Viragh M."/>
            <person name="Kuo A."/>
            <person name="Thoen E."/>
            <person name="Andreopoulos B."/>
            <person name="Lu D."/>
            <person name="Skrede I."/>
            <person name="Drula E."/>
            <person name="Henrissat B."/>
            <person name="Morin E."/>
            <person name="Kohler A."/>
            <person name="Barry K."/>
            <person name="LaButti K."/>
            <person name="Morin E."/>
            <person name="Salamov A."/>
            <person name="Lipzen A."/>
            <person name="Mereny Z."/>
            <person name="Hegedus B."/>
            <person name="Baldrian P."/>
            <person name="Stursova M."/>
            <person name="Weitz H."/>
            <person name="Taylor A."/>
            <person name="Grigoriev I.V."/>
            <person name="Nagy L.G."/>
            <person name="Martin F."/>
            <person name="Kauserud H."/>
        </authorList>
    </citation>
    <scope>NUCLEOTIDE SEQUENCE</scope>
    <source>
        <strain evidence="1">CBHHK200</strain>
    </source>
</reference>
<keyword evidence="2" id="KW-1185">Reference proteome</keyword>
<dbReference type="EMBL" id="JARJCM010000138">
    <property type="protein sequence ID" value="KAJ7026430.1"/>
    <property type="molecule type" value="Genomic_DNA"/>
</dbReference>
<organism evidence="1 2">
    <name type="scientific">Mycena alexandri</name>
    <dbReference type="NCBI Taxonomy" id="1745969"/>
    <lineage>
        <taxon>Eukaryota</taxon>
        <taxon>Fungi</taxon>
        <taxon>Dikarya</taxon>
        <taxon>Basidiomycota</taxon>
        <taxon>Agaricomycotina</taxon>
        <taxon>Agaricomycetes</taxon>
        <taxon>Agaricomycetidae</taxon>
        <taxon>Agaricales</taxon>
        <taxon>Marasmiineae</taxon>
        <taxon>Mycenaceae</taxon>
        <taxon>Mycena</taxon>
    </lineage>
</organism>
<dbReference type="Proteomes" id="UP001218188">
    <property type="component" value="Unassembled WGS sequence"/>
</dbReference>
<protein>
    <submittedName>
        <fullName evidence="1">Uncharacterized protein</fullName>
    </submittedName>
</protein>
<accession>A0AAD6SF79</accession>
<evidence type="ECO:0000313" key="1">
    <source>
        <dbReference type="EMBL" id="KAJ7026430.1"/>
    </source>
</evidence>
<proteinExistence type="predicted"/>
<dbReference type="AlphaFoldDB" id="A0AAD6SF79"/>